<evidence type="ECO:0000256" key="5">
    <source>
        <dbReference type="ARBA" id="ARBA00022777"/>
    </source>
</evidence>
<evidence type="ECO:0000256" key="1">
    <source>
        <dbReference type="ARBA" id="ARBA00008805"/>
    </source>
</evidence>
<dbReference type="InterPro" id="IPR004625">
    <property type="entry name" value="PyrdxlKinase"/>
</dbReference>
<dbReference type="GO" id="GO:0005829">
    <property type="term" value="C:cytosol"/>
    <property type="evidence" value="ECO:0007669"/>
    <property type="project" value="TreeGrafter"/>
</dbReference>
<dbReference type="AlphaFoldDB" id="A0A9P6LSS6"/>
<dbReference type="PANTHER" id="PTHR10534:SF2">
    <property type="entry name" value="PYRIDOXAL KINASE"/>
    <property type="match status" value="1"/>
</dbReference>
<evidence type="ECO:0000256" key="3">
    <source>
        <dbReference type="ARBA" id="ARBA00022679"/>
    </source>
</evidence>
<comment type="similarity">
    <text evidence="1">Belongs to the pyridoxine kinase family.</text>
</comment>
<name>A0A9P6LSS6_9FUNG</name>
<dbReference type="EC" id="2.7.1.35" evidence="2"/>
<evidence type="ECO:0000313" key="9">
    <source>
        <dbReference type="EMBL" id="KAF9935693.1"/>
    </source>
</evidence>
<evidence type="ECO:0000256" key="2">
    <source>
        <dbReference type="ARBA" id="ARBA00012104"/>
    </source>
</evidence>
<keyword evidence="4" id="KW-0547">Nucleotide-binding</keyword>
<proteinExistence type="inferred from homology"/>
<dbReference type="Pfam" id="PF08543">
    <property type="entry name" value="Phos_pyr_kin"/>
    <property type="match status" value="1"/>
</dbReference>
<evidence type="ECO:0000256" key="4">
    <source>
        <dbReference type="ARBA" id="ARBA00022741"/>
    </source>
</evidence>
<evidence type="ECO:0000313" key="10">
    <source>
        <dbReference type="Proteomes" id="UP000749646"/>
    </source>
</evidence>
<dbReference type="GO" id="GO:0008478">
    <property type="term" value="F:pyridoxal kinase activity"/>
    <property type="evidence" value="ECO:0007669"/>
    <property type="project" value="UniProtKB-EC"/>
</dbReference>
<dbReference type="PANTHER" id="PTHR10534">
    <property type="entry name" value="PYRIDOXAL KINASE"/>
    <property type="match status" value="1"/>
</dbReference>
<reference evidence="9" key="1">
    <citation type="journal article" date="2020" name="Fungal Divers.">
        <title>Resolving the Mortierellaceae phylogeny through synthesis of multi-gene phylogenetics and phylogenomics.</title>
        <authorList>
            <person name="Vandepol N."/>
            <person name="Liber J."/>
            <person name="Desiro A."/>
            <person name="Na H."/>
            <person name="Kennedy M."/>
            <person name="Barry K."/>
            <person name="Grigoriev I.V."/>
            <person name="Miller A.N."/>
            <person name="O'Donnell K."/>
            <person name="Stajich J.E."/>
            <person name="Bonito G."/>
        </authorList>
    </citation>
    <scope>NUCLEOTIDE SEQUENCE</scope>
    <source>
        <strain evidence="9">MES-2147</strain>
    </source>
</reference>
<feature type="domain" description="Pyridoxamine kinase/Phosphomethylpyrimidine kinase" evidence="8">
    <location>
        <begin position="81"/>
        <end position="183"/>
    </location>
</feature>
<dbReference type="InterPro" id="IPR029056">
    <property type="entry name" value="Ribokinase-like"/>
</dbReference>
<keyword evidence="6" id="KW-0067">ATP-binding</keyword>
<feature type="compositionally biased region" description="Basic and acidic residues" evidence="7">
    <location>
        <begin position="226"/>
        <end position="238"/>
    </location>
</feature>
<feature type="region of interest" description="Disordered" evidence="7">
    <location>
        <begin position="290"/>
        <end position="312"/>
    </location>
</feature>
<protein>
    <recommendedName>
        <fullName evidence="2">pyridoxal kinase</fullName>
        <ecNumber evidence="2">2.7.1.35</ecNumber>
    </recommendedName>
</protein>
<dbReference type="EMBL" id="JAAAHW010009851">
    <property type="protein sequence ID" value="KAF9935693.1"/>
    <property type="molecule type" value="Genomic_DNA"/>
</dbReference>
<keyword evidence="5" id="KW-0418">Kinase</keyword>
<dbReference type="Gene3D" id="3.40.1190.20">
    <property type="match status" value="1"/>
</dbReference>
<dbReference type="InterPro" id="IPR013749">
    <property type="entry name" value="PM/HMP-P_kinase-1"/>
</dbReference>
<dbReference type="NCBIfam" id="TIGR00687">
    <property type="entry name" value="pyridox_kin"/>
    <property type="match status" value="1"/>
</dbReference>
<dbReference type="Proteomes" id="UP000749646">
    <property type="component" value="Unassembled WGS sequence"/>
</dbReference>
<dbReference type="CDD" id="cd01173">
    <property type="entry name" value="pyridoxal_pyridoxamine_kinase"/>
    <property type="match status" value="1"/>
</dbReference>
<keyword evidence="3" id="KW-0808">Transferase</keyword>
<sequence length="388" mass="41860">MTSPRVLSIQSHMVSGYCGNKAATFPLQLLGFDVDVMNTVNFSNHTGYPSWTGEKATGDQLTKLYEGLQANGLVEYTHLLTGYIGSAQNLAAVTEIIEDLRSYGDPFFVLDPVMGDDGQLYVQPDVIPLYKELIKYAKAITPNQFEAEILTDKKITNVKSCLEVIDILHDAGVENVVITSVSLLASDVVAAASASVFGSGSSGGSTCTTANGTSLPLPLPLPSPSQDHDQQEKTREDDPSMYCVCSSKSHDRSRVFAIEFPTYDGYFTGTGDLFSALLVARLNEAIAIEEKEKEGSKEEEEQQMKNGGGGHGTSTALAQACIKIVATMKAVVLKTFLEQKRIDRTQASSSSSSPSADVVKRCELRLIQGKNDIEQPDVRGVEAIELGR</sequence>
<organism evidence="9 10">
    <name type="scientific">Modicella reniformis</name>
    <dbReference type="NCBI Taxonomy" id="1440133"/>
    <lineage>
        <taxon>Eukaryota</taxon>
        <taxon>Fungi</taxon>
        <taxon>Fungi incertae sedis</taxon>
        <taxon>Mucoromycota</taxon>
        <taxon>Mortierellomycotina</taxon>
        <taxon>Mortierellomycetes</taxon>
        <taxon>Mortierellales</taxon>
        <taxon>Mortierellaceae</taxon>
        <taxon>Modicella</taxon>
    </lineage>
</organism>
<dbReference type="OrthoDB" id="2104723at2759"/>
<accession>A0A9P6LSS6</accession>
<feature type="region of interest" description="Disordered" evidence="7">
    <location>
        <begin position="197"/>
        <end position="240"/>
    </location>
</feature>
<comment type="caution">
    <text evidence="9">The sequence shown here is derived from an EMBL/GenBank/DDBJ whole genome shotgun (WGS) entry which is preliminary data.</text>
</comment>
<evidence type="ECO:0000259" key="8">
    <source>
        <dbReference type="Pfam" id="PF08543"/>
    </source>
</evidence>
<dbReference type="SUPFAM" id="SSF53613">
    <property type="entry name" value="Ribokinase-like"/>
    <property type="match status" value="1"/>
</dbReference>
<feature type="compositionally biased region" description="Low complexity" evidence="7">
    <location>
        <begin position="197"/>
        <end position="216"/>
    </location>
</feature>
<keyword evidence="10" id="KW-1185">Reference proteome</keyword>
<dbReference type="GO" id="GO:0005524">
    <property type="term" value="F:ATP binding"/>
    <property type="evidence" value="ECO:0007669"/>
    <property type="project" value="UniProtKB-KW"/>
</dbReference>
<gene>
    <name evidence="9" type="ORF">BGZ65_003144</name>
</gene>
<dbReference type="GO" id="GO:0009443">
    <property type="term" value="P:pyridoxal 5'-phosphate salvage"/>
    <property type="evidence" value="ECO:0007669"/>
    <property type="project" value="InterPro"/>
</dbReference>
<evidence type="ECO:0000256" key="6">
    <source>
        <dbReference type="ARBA" id="ARBA00022840"/>
    </source>
</evidence>
<evidence type="ECO:0000256" key="7">
    <source>
        <dbReference type="SAM" id="MobiDB-lite"/>
    </source>
</evidence>